<dbReference type="EMBL" id="CP108222">
    <property type="protein sequence ID" value="WTT18031.1"/>
    <property type="molecule type" value="Genomic_DNA"/>
</dbReference>
<evidence type="ECO:0000256" key="3">
    <source>
        <dbReference type="ARBA" id="ARBA00022989"/>
    </source>
</evidence>
<comment type="subcellular location">
    <subcellularLocation>
        <location evidence="1">Cell membrane</location>
        <topology evidence="1">Multi-pass membrane protein</topology>
    </subcellularLocation>
</comment>
<dbReference type="GO" id="GO:0046943">
    <property type="term" value="F:carboxylic acid transmembrane transporter activity"/>
    <property type="evidence" value="ECO:0007669"/>
    <property type="project" value="TreeGrafter"/>
</dbReference>
<keyword evidence="2 5" id="KW-0812">Transmembrane</keyword>
<dbReference type="CDD" id="cd17371">
    <property type="entry name" value="MFS_MucK"/>
    <property type="match status" value="1"/>
</dbReference>
<keyword evidence="3 5" id="KW-1133">Transmembrane helix</keyword>
<dbReference type="PANTHER" id="PTHR23508:SF10">
    <property type="entry name" value="CARBOXYLIC ACID TRANSPORTER PROTEIN HOMOLOG"/>
    <property type="match status" value="1"/>
</dbReference>
<feature type="transmembrane region" description="Helical" evidence="5">
    <location>
        <begin position="315"/>
        <end position="339"/>
    </location>
</feature>
<reference evidence="7" key="1">
    <citation type="submission" date="2022-10" db="EMBL/GenBank/DDBJ databases">
        <title>The complete genomes of actinobacterial strains from the NBC collection.</title>
        <authorList>
            <person name="Joergensen T.S."/>
            <person name="Alvarez Arevalo M."/>
            <person name="Sterndorff E.B."/>
            <person name="Faurdal D."/>
            <person name="Vuksanovic O."/>
            <person name="Mourched A.-S."/>
            <person name="Charusanti P."/>
            <person name="Shaw S."/>
            <person name="Blin K."/>
            <person name="Weber T."/>
        </authorList>
    </citation>
    <scope>NUCLEOTIDE SEQUENCE</scope>
    <source>
        <strain evidence="7">NBC_00093</strain>
    </source>
</reference>
<feature type="domain" description="Major facilitator superfamily (MFS) profile" evidence="6">
    <location>
        <begin position="15"/>
        <end position="402"/>
    </location>
</feature>
<feature type="transmembrane region" description="Helical" evidence="5">
    <location>
        <begin position="169"/>
        <end position="188"/>
    </location>
</feature>
<dbReference type="GO" id="GO:0005886">
    <property type="term" value="C:plasma membrane"/>
    <property type="evidence" value="ECO:0007669"/>
    <property type="project" value="UniProtKB-SubCell"/>
</dbReference>
<accession>A0AAU2A2P9</accession>
<evidence type="ECO:0000256" key="1">
    <source>
        <dbReference type="ARBA" id="ARBA00004651"/>
    </source>
</evidence>
<sequence>MFAWYRDTDKPQKRAFWAAFGGWTLEAADAQMFGLVLPTLLATWHLSTGAAGTLASVTLIFTAFGGWLAGWASDRYGRVRVLQWTIIVYSTATVLIGFTTDYSQLMVLRSIQGFGFGGEWAAGAVLVSEYMGTHNRGRALGTVQSGWALGWGLALATYTVLFSLFPEEWAWRSMFWLGALPAVLVIVIRRKVTDPPLYLRRAAKAENRVSLLRIFKPDLLRVTLLGALLGLGSHGGYYALTTFLPTYLRTTHGLSVLKTSGYLAVFIAAAFFGYLTSGTLADRIGRRRNIMFFAVMCLVSVVTYLFLPISDTQMFFLGIPLGFFSAGIPAGLGALFAELYPTAIRGTGQGFCYNFGRIVAAAFPALVGFLSDRLGMGTSIGLFAGSAYGIAVLAVALLPETSHKELDTPALPAAEGSEPPLASAR</sequence>
<keyword evidence="4 5" id="KW-0472">Membrane</keyword>
<dbReference type="Pfam" id="PF07690">
    <property type="entry name" value="MFS_1"/>
    <property type="match status" value="1"/>
</dbReference>
<evidence type="ECO:0000313" key="7">
    <source>
        <dbReference type="EMBL" id="WTT18031.1"/>
    </source>
</evidence>
<dbReference type="Gene3D" id="1.20.1250.20">
    <property type="entry name" value="MFS general substrate transporter like domains"/>
    <property type="match status" value="2"/>
</dbReference>
<evidence type="ECO:0000256" key="4">
    <source>
        <dbReference type="ARBA" id="ARBA00023136"/>
    </source>
</evidence>
<name>A0AAU2A2P9_9ACTN</name>
<feature type="transmembrane region" description="Helical" evidence="5">
    <location>
        <begin position="351"/>
        <end position="370"/>
    </location>
</feature>
<feature type="transmembrane region" description="Helical" evidence="5">
    <location>
        <begin position="46"/>
        <end position="69"/>
    </location>
</feature>
<feature type="transmembrane region" description="Helical" evidence="5">
    <location>
        <begin position="219"/>
        <end position="240"/>
    </location>
</feature>
<proteinExistence type="predicted"/>
<feature type="transmembrane region" description="Helical" evidence="5">
    <location>
        <begin position="260"/>
        <end position="278"/>
    </location>
</feature>
<dbReference type="PANTHER" id="PTHR23508">
    <property type="entry name" value="CARBOXYLIC ACID TRANSPORTER PROTEIN HOMOLOG"/>
    <property type="match status" value="1"/>
</dbReference>
<dbReference type="InterPro" id="IPR011701">
    <property type="entry name" value="MFS"/>
</dbReference>
<dbReference type="PROSITE" id="PS00217">
    <property type="entry name" value="SUGAR_TRANSPORT_2"/>
    <property type="match status" value="1"/>
</dbReference>
<evidence type="ECO:0000256" key="2">
    <source>
        <dbReference type="ARBA" id="ARBA00022692"/>
    </source>
</evidence>
<feature type="transmembrane region" description="Helical" evidence="5">
    <location>
        <begin position="290"/>
        <end position="309"/>
    </location>
</feature>
<evidence type="ECO:0000256" key="5">
    <source>
        <dbReference type="SAM" id="Phobius"/>
    </source>
</evidence>
<feature type="transmembrane region" description="Helical" evidence="5">
    <location>
        <begin position="139"/>
        <end position="163"/>
    </location>
</feature>
<dbReference type="AlphaFoldDB" id="A0AAU2A2P9"/>
<dbReference type="InterPro" id="IPR005829">
    <property type="entry name" value="Sugar_transporter_CS"/>
</dbReference>
<dbReference type="PROSITE" id="PS50850">
    <property type="entry name" value="MFS"/>
    <property type="match status" value="1"/>
</dbReference>
<dbReference type="SUPFAM" id="SSF103473">
    <property type="entry name" value="MFS general substrate transporter"/>
    <property type="match status" value="1"/>
</dbReference>
<organism evidence="7">
    <name type="scientific">Streptomyces sp. NBC_00093</name>
    <dbReference type="NCBI Taxonomy" id="2975649"/>
    <lineage>
        <taxon>Bacteria</taxon>
        <taxon>Bacillati</taxon>
        <taxon>Actinomycetota</taxon>
        <taxon>Actinomycetes</taxon>
        <taxon>Kitasatosporales</taxon>
        <taxon>Streptomycetaceae</taxon>
        <taxon>Streptomyces</taxon>
    </lineage>
</organism>
<dbReference type="InterPro" id="IPR020846">
    <property type="entry name" value="MFS_dom"/>
</dbReference>
<dbReference type="InterPro" id="IPR036259">
    <property type="entry name" value="MFS_trans_sf"/>
</dbReference>
<gene>
    <name evidence="7" type="ORF">OHA22_22035</name>
</gene>
<evidence type="ECO:0000259" key="6">
    <source>
        <dbReference type="PROSITE" id="PS50850"/>
    </source>
</evidence>
<dbReference type="FunFam" id="1.20.1250.20:FF:000253">
    <property type="entry name" value="Transporter, major facilitator family"/>
    <property type="match status" value="1"/>
</dbReference>
<feature type="transmembrane region" description="Helical" evidence="5">
    <location>
        <begin position="81"/>
        <end position="100"/>
    </location>
</feature>
<dbReference type="PROSITE" id="PS00216">
    <property type="entry name" value="SUGAR_TRANSPORT_1"/>
    <property type="match status" value="1"/>
</dbReference>
<protein>
    <submittedName>
        <fullName evidence="7">MFS transporter</fullName>
    </submittedName>
</protein>
<feature type="transmembrane region" description="Helical" evidence="5">
    <location>
        <begin position="376"/>
        <end position="398"/>
    </location>
</feature>